<feature type="transmembrane region" description="Helical" evidence="2">
    <location>
        <begin position="277"/>
        <end position="300"/>
    </location>
</feature>
<dbReference type="Proteomes" id="UP000714275">
    <property type="component" value="Unassembled WGS sequence"/>
</dbReference>
<evidence type="ECO:0000256" key="1">
    <source>
        <dbReference type="SAM" id="MobiDB-lite"/>
    </source>
</evidence>
<dbReference type="InterPro" id="IPR040410">
    <property type="entry name" value="UPF0658_Golgi"/>
</dbReference>
<keyword evidence="2" id="KW-1133">Transmembrane helix</keyword>
<reference evidence="3" key="1">
    <citation type="journal article" date="2020" name="New Phytol.">
        <title>Comparative genomics reveals dynamic genome evolution in host specialist ectomycorrhizal fungi.</title>
        <authorList>
            <person name="Lofgren L.A."/>
            <person name="Nguyen N.H."/>
            <person name="Vilgalys R."/>
            <person name="Ruytinx J."/>
            <person name="Liao H.L."/>
            <person name="Branco S."/>
            <person name="Kuo A."/>
            <person name="LaButti K."/>
            <person name="Lipzen A."/>
            <person name="Andreopoulos W."/>
            <person name="Pangilinan J."/>
            <person name="Riley R."/>
            <person name="Hundley H."/>
            <person name="Na H."/>
            <person name="Barry K."/>
            <person name="Grigoriev I.V."/>
            <person name="Stajich J.E."/>
            <person name="Kennedy P.G."/>
        </authorList>
    </citation>
    <scope>NUCLEOTIDE SEQUENCE</scope>
    <source>
        <strain evidence="3">DOB743</strain>
    </source>
</reference>
<comment type="caution">
    <text evidence="3">The sequence shown here is derived from an EMBL/GenBank/DDBJ whole genome shotgun (WGS) entry which is preliminary data.</text>
</comment>
<keyword evidence="2" id="KW-0472">Membrane</keyword>
<feature type="compositionally biased region" description="Polar residues" evidence="1">
    <location>
        <begin position="14"/>
        <end position="35"/>
    </location>
</feature>
<feature type="transmembrane region" description="Helical" evidence="2">
    <location>
        <begin position="335"/>
        <end position="354"/>
    </location>
</feature>
<evidence type="ECO:0000256" key="2">
    <source>
        <dbReference type="SAM" id="Phobius"/>
    </source>
</evidence>
<feature type="transmembrane region" description="Helical" evidence="2">
    <location>
        <begin position="159"/>
        <end position="181"/>
    </location>
</feature>
<feature type="compositionally biased region" description="Polar residues" evidence="1">
    <location>
        <begin position="54"/>
        <end position="64"/>
    </location>
</feature>
<dbReference type="EMBL" id="JABBWD010000001">
    <property type="protein sequence ID" value="KAG1784258.1"/>
    <property type="molecule type" value="Genomic_DNA"/>
</dbReference>
<dbReference type="OrthoDB" id="2448307at2759"/>
<gene>
    <name evidence="3" type="ORF">EV702DRAFT_1058298</name>
</gene>
<feature type="transmembrane region" description="Helical" evidence="2">
    <location>
        <begin position="306"/>
        <end position="323"/>
    </location>
</feature>
<dbReference type="PANTHER" id="PTHR34391">
    <property type="entry name" value="UPF0658 GOLGI APPARATUS MEMBRANE PROTEIN C1952.10C-RELATED"/>
    <property type="match status" value="1"/>
</dbReference>
<evidence type="ECO:0000313" key="4">
    <source>
        <dbReference type="Proteomes" id="UP000714275"/>
    </source>
</evidence>
<keyword evidence="2" id="KW-0812">Transmembrane</keyword>
<name>A0A9P7A8V7_9AGAM</name>
<feature type="region of interest" description="Disordered" evidence="1">
    <location>
        <begin position="411"/>
        <end position="438"/>
    </location>
</feature>
<accession>A0A9P7A8V7</accession>
<evidence type="ECO:0000313" key="3">
    <source>
        <dbReference type="EMBL" id="KAG1784258.1"/>
    </source>
</evidence>
<feature type="compositionally biased region" description="Polar residues" evidence="1">
    <location>
        <begin position="414"/>
        <end position="438"/>
    </location>
</feature>
<feature type="region of interest" description="Disordered" evidence="1">
    <location>
        <begin position="1"/>
        <end position="106"/>
    </location>
</feature>
<organism evidence="3 4">
    <name type="scientific">Suillus placidus</name>
    <dbReference type="NCBI Taxonomy" id="48579"/>
    <lineage>
        <taxon>Eukaryota</taxon>
        <taxon>Fungi</taxon>
        <taxon>Dikarya</taxon>
        <taxon>Basidiomycota</taxon>
        <taxon>Agaricomycotina</taxon>
        <taxon>Agaricomycetes</taxon>
        <taxon>Agaricomycetidae</taxon>
        <taxon>Boletales</taxon>
        <taxon>Suillineae</taxon>
        <taxon>Suillaceae</taxon>
        <taxon>Suillus</taxon>
    </lineage>
</organism>
<feature type="transmembrane region" description="Helical" evidence="2">
    <location>
        <begin position="187"/>
        <end position="205"/>
    </location>
</feature>
<dbReference type="GO" id="GO:0005794">
    <property type="term" value="C:Golgi apparatus"/>
    <property type="evidence" value="ECO:0007669"/>
    <property type="project" value="TreeGrafter"/>
</dbReference>
<dbReference type="AlphaFoldDB" id="A0A9P7A8V7"/>
<proteinExistence type="predicted"/>
<sequence length="438" mass="49579">MSRPFTTYGDHSTDYLSAQHPNASPSDESKSSYNDDLSDLIDQYAEPYSRTSRHQTFAVSTNPLDDSDSRDRSFSMDQKGSYSADKVAEEDAEPDPSNHGYPPTLKQDKLIDTRSCWAKILPDSWACRLFVLTVVIETAVDLAIEADLLVRLQDDSGKLAVYLSVFALAHIFQLVMAVDAVYARNTLQFLSLIIFNLLFLLYAVIQISEIKNSSTTSTGILHVPVNVLTDIIPAVISTAEIAYIGLGWKIYNEFGWKVYKFLGADRRIKKMYATHQIFECLVKFDIFFWVGFSVQFIWLVLQKNDVEYYVTWAALPLSILLLIEGHLAARHENKWMMGTFMFGSMGALGLFHIQKLLFRVLQYRDTQYALYWKSLSTFSAIAIVLLVITIIFSVLVMRNFGRGLKASIARSKTHTQGSGSQHFNRGPMSTNPNRMSIE</sequence>
<feature type="transmembrane region" description="Helical" evidence="2">
    <location>
        <begin position="374"/>
        <end position="397"/>
    </location>
</feature>
<dbReference type="PANTHER" id="PTHR34391:SF2">
    <property type="entry name" value="TRP C-TERMINAL DOMAIN-CONTAINING PROTEIN"/>
    <property type="match status" value="1"/>
</dbReference>
<keyword evidence="4" id="KW-1185">Reference proteome</keyword>
<protein>
    <submittedName>
        <fullName evidence="3">Uncharacterized protein</fullName>
    </submittedName>
</protein>